<comment type="caution">
    <text evidence="1">The sequence shown here is derived from an EMBL/GenBank/DDBJ whole genome shotgun (WGS) entry which is preliminary data.</text>
</comment>
<evidence type="ECO:0000313" key="2">
    <source>
        <dbReference type="Proteomes" id="UP000319927"/>
    </source>
</evidence>
<reference evidence="1 2" key="1">
    <citation type="submission" date="2019-06" db="EMBL/GenBank/DDBJ databases">
        <title>Sequencing the genomes of 1000 actinobacteria strains.</title>
        <authorList>
            <person name="Klenk H.-P."/>
        </authorList>
    </citation>
    <scope>NUCLEOTIDE SEQUENCE [LARGE SCALE GENOMIC DNA]</scope>
    <source>
        <strain evidence="1 2">DSM 102131</strain>
    </source>
</reference>
<sequence>MGKVIMGCAAVSIDGFIANESDEVGPLFDWAGNGDVEWTWSGEPEEYSMHSTRASIEFVRAVYPRIGCVVIGRRLFDLTDGWDGVPAAGEHVFVVTHKPPTDWKYAGTAPFTFVTDGVESAIERARAFAGDDRIVDLAAGQIGGQALRLGLVDQVVMNIVPVVFGSGRPFFGAMGAGDIVPLDNPARVVQGDRVTHLLYDVSRPSA</sequence>
<dbReference type="OrthoDB" id="3820697at2"/>
<proteinExistence type="predicted"/>
<protein>
    <submittedName>
        <fullName evidence="1">Dihydrofolate reductase</fullName>
    </submittedName>
</protein>
<dbReference type="Gene3D" id="3.40.430.10">
    <property type="entry name" value="Dihydrofolate Reductase, subunit A"/>
    <property type="match status" value="1"/>
</dbReference>
<keyword evidence="2" id="KW-1185">Reference proteome</keyword>
<dbReference type="Proteomes" id="UP000319927">
    <property type="component" value="Unassembled WGS sequence"/>
</dbReference>
<dbReference type="RefSeq" id="WP_154940954.1">
    <property type="nucleotide sequence ID" value="NZ_VIXA01000002.1"/>
</dbReference>
<dbReference type="SUPFAM" id="SSF53597">
    <property type="entry name" value="Dihydrofolate reductase-like"/>
    <property type="match status" value="1"/>
</dbReference>
<dbReference type="AlphaFoldDB" id="A0A561WFK1"/>
<gene>
    <name evidence="1" type="ORF">FHX75_121122</name>
</gene>
<evidence type="ECO:0000313" key="1">
    <source>
        <dbReference type="EMBL" id="TWG22591.1"/>
    </source>
</evidence>
<dbReference type="EMBL" id="VIXA01000002">
    <property type="protein sequence ID" value="TWG22591.1"/>
    <property type="molecule type" value="Genomic_DNA"/>
</dbReference>
<dbReference type="InterPro" id="IPR024072">
    <property type="entry name" value="DHFR-like_dom_sf"/>
</dbReference>
<name>A0A561WFK1_9ACTN</name>
<organism evidence="1 2">
    <name type="scientific">Micromonospora palomenae</name>
    <dbReference type="NCBI Taxonomy" id="1461247"/>
    <lineage>
        <taxon>Bacteria</taxon>
        <taxon>Bacillati</taxon>
        <taxon>Actinomycetota</taxon>
        <taxon>Actinomycetes</taxon>
        <taxon>Micromonosporales</taxon>
        <taxon>Micromonosporaceae</taxon>
        <taxon>Micromonospora</taxon>
    </lineage>
</organism>
<accession>A0A561WFK1</accession>